<accession>A0A2C6KKF5</accession>
<feature type="non-terminal residue" evidence="3">
    <location>
        <position position="1963"/>
    </location>
</feature>
<feature type="region of interest" description="Disordered" evidence="2">
    <location>
        <begin position="165"/>
        <end position="195"/>
    </location>
</feature>
<feature type="region of interest" description="Disordered" evidence="2">
    <location>
        <begin position="1870"/>
        <end position="1907"/>
    </location>
</feature>
<dbReference type="VEuPathDB" id="ToxoDB:CSUI_009332"/>
<dbReference type="Proteomes" id="UP000221165">
    <property type="component" value="Unassembled WGS sequence"/>
</dbReference>
<feature type="compositionally biased region" description="Basic and acidic residues" evidence="2">
    <location>
        <begin position="847"/>
        <end position="870"/>
    </location>
</feature>
<name>A0A2C6KKF5_9APIC</name>
<feature type="region of interest" description="Disordered" evidence="2">
    <location>
        <begin position="900"/>
        <end position="934"/>
    </location>
</feature>
<feature type="coiled-coil region" evidence="1">
    <location>
        <begin position="628"/>
        <end position="684"/>
    </location>
</feature>
<dbReference type="RefSeq" id="XP_067918571.1">
    <property type="nucleotide sequence ID" value="XM_068069448.1"/>
</dbReference>
<feature type="region of interest" description="Disordered" evidence="2">
    <location>
        <begin position="814"/>
        <end position="870"/>
    </location>
</feature>
<feature type="compositionally biased region" description="Basic and acidic residues" evidence="2">
    <location>
        <begin position="121"/>
        <end position="130"/>
    </location>
</feature>
<feature type="compositionally biased region" description="Polar residues" evidence="2">
    <location>
        <begin position="1301"/>
        <end position="1312"/>
    </location>
</feature>
<sequence>MKRLPTCLFEEEARAPSQVQSPTSPHVVNYSTGLEKQACAVADCVSTAPANMSVNQVTGEPAFSPRFLAEDSDDSSCSPLLVDEQATLAVMSQGLEHPLSNHLLTREPETAVCGSENYAEQRDNIPKHGSGEPTTTSPQVTVRPPTVNRYGELSGFPLIVTMGLSPETPENNEEGAEPCAHDVEPDLLTDSSAKGCTGESLGAPLFVQPAEVAGLLSSAITPPTETDEPGPQFAANRNPIQPFVFGVNLDAYLLPADPPARGLPPLPPEPATRHGSALLEKASPEDLCPGIDSSASSLVASKPVTEAGTDSLPRCGGTKEMGVTPKTAPVVRQITATEKVESGVGGPFSGSLGVKRDNTIKKAPTPPLESFHQVSIKVHLPCQLDQKLLRAVVQMMPQQQELEISSIHFPYTFSVRIPPSILECLCRGGDEGDDKTREDPRRNTGGVTVLRIVVYGHSPQTSATKTTGLVRPWSSSSQEESGTSAAEETGEMKGLKCRRALSRTASPVISKRSTSVSATRSGIPIGYVNVPLKALLARGDSTGHGITWLALTKVDTTKLAPLTPWQLDYYNDSFNRAANTGLEFLRPKVAVSFKLLTPEGTPISTPLFEGRSPLKRLRHMEKELEQIYIQADLEIERHKTALKEEKRNKKGVKAYIRDFDSPEFALLERDCQRLKRELKLSEEGAKTGFATREETIRRLQHDLRTARLLIRSNQRRPKAPDRCFQPGQSGQTTGDEMESQDEDAAQKTVPTVGGPGRTRSSASVSWEIRRLRKRITEQEQAHQETRKQLEETEKQKNSLEAELKAVRDQLNLERSKSKVQRQTIADLHALQPQFREARRRASSTGSESREPKDKEVSSSKRLGDTFPDDHISLSALRGECRAQLGGAQTRQQQLLASRRLSIGQPSNGRAFEGATRRQSVSSLNHRTRLPTPGRHRSFCGAAMLKGLSVEDRDVLKVLTVNVTDNSLPALRSALGVPLAETQTKAHRGVGGHLRSTKSVLTAKDQNDKVPEQLKRPRPEVATVGKSVHAPQSVDQETCEGAVEETRKVEIKVASGVAKVEACVSSGTAYPSVGGLGFTADLLGNAPYSEQTLQETFFAQQNVDVCRSLARVSDSLCYSESNCSPRSFESPTSCQSRGPRGLPGSQLMTGGMVAPPSPILEESDDQTSFSQLAESPRSTRREQDNKRESPISEMLNDAAANKFDRDKSFAALLNGMADAADAAASEAAEAVHRLESGPAEFGSKESSSSEAECGVVRHRSFPGGGVFTKHPSVPRLDLPDSLVSDRERFTPPPYDPFENRPSEASTDGASLSECSGAVPDQDHDLEGHLKSAVEETTHEVEKDFLKEEHSRAPGGLATRCQTRGTSILRGNEPCYLPVAECYRPLAGQYEVGTGVYTHNDVEPSSSCSGNSFEASDAESSSLVTENEASGPGLYSRSLVESGCEDSISGVREPCPSDESDVPLEEPSANSPFRDCAEKFEITSSSGALNAPGVDALASSQSGVLEGQVRVPSPMNDRVHAGSLALPTFPVIVGAEPGNMKNGLSQVSDNKFVEARPVASPQEWATETSSKRIQNVADSAQTGTATNMKPGKPTNFVINNIRSAGIPRNPRLTGPLRHGVERDGHAPLGGRGSSKAAGVTKTKAGAGHNYSPESGGAARAQVSTKPKRVSPAYSLGVAVRSPTKKSFSPQRARGAGPSRCRGEMTRRTVARKVRVNSSSPLKRVGRAARAAAEASCATRCPRQSKKASKCSEDKASSRTPGTVFSDGDCGAVRRRNHLSSSSDESSVKASEDEGLGRCASIHKCPQYLHGRLGLREDSVATADPPSSSVEPLEPLYSSGGHTVVVNTVADAGVEPPAQRCDINCLEQRGGESEVTSNRGFTAHTSPSRVAAPIPTASSRSRPSSPGCPVRAASAGAKWLEDSRGISVATANLARQLRVELDEEFPTIEPYISNPDLTVEGPATLD</sequence>
<feature type="compositionally biased region" description="Low complexity" evidence="2">
    <location>
        <begin position="1633"/>
        <end position="1645"/>
    </location>
</feature>
<feature type="region of interest" description="Disordered" evidence="2">
    <location>
        <begin position="1621"/>
        <end position="1656"/>
    </location>
</feature>
<feature type="compositionally biased region" description="Basic residues" evidence="2">
    <location>
        <begin position="925"/>
        <end position="934"/>
    </location>
</feature>
<feature type="region of interest" description="Disordered" evidence="2">
    <location>
        <begin position="709"/>
        <end position="765"/>
    </location>
</feature>
<feature type="region of interest" description="Disordered" evidence="2">
    <location>
        <begin position="1260"/>
        <end position="1322"/>
    </location>
</feature>
<organism evidence="3 4">
    <name type="scientific">Cystoisospora suis</name>
    <dbReference type="NCBI Taxonomy" id="483139"/>
    <lineage>
        <taxon>Eukaryota</taxon>
        <taxon>Sar</taxon>
        <taxon>Alveolata</taxon>
        <taxon>Apicomplexa</taxon>
        <taxon>Conoidasida</taxon>
        <taxon>Coccidia</taxon>
        <taxon>Eucoccidiorida</taxon>
        <taxon>Eimeriorina</taxon>
        <taxon>Sarcocystidae</taxon>
        <taxon>Cystoisospora</taxon>
    </lineage>
</organism>
<evidence type="ECO:0000256" key="1">
    <source>
        <dbReference type="SAM" id="Coils"/>
    </source>
</evidence>
<dbReference type="GeneID" id="94432659"/>
<dbReference type="EMBL" id="MIGC01005535">
    <property type="protein sequence ID" value="PHJ16846.1"/>
    <property type="molecule type" value="Genomic_DNA"/>
</dbReference>
<feature type="region of interest" description="Disordered" evidence="2">
    <location>
        <begin position="1741"/>
        <end position="1767"/>
    </location>
</feature>
<feature type="compositionally biased region" description="Basic and acidic residues" evidence="2">
    <location>
        <begin position="1176"/>
        <end position="1189"/>
    </location>
</feature>
<feature type="compositionally biased region" description="Polar residues" evidence="2">
    <location>
        <begin position="1119"/>
        <end position="1135"/>
    </location>
</feature>
<keyword evidence="1" id="KW-0175">Coiled coil</keyword>
<feature type="region of interest" description="Disordered" evidence="2">
    <location>
        <begin position="121"/>
        <end position="147"/>
    </location>
</feature>
<evidence type="ECO:0000313" key="4">
    <source>
        <dbReference type="Proteomes" id="UP000221165"/>
    </source>
</evidence>
<feature type="region of interest" description="Disordered" evidence="2">
    <location>
        <begin position="462"/>
        <end position="493"/>
    </location>
</feature>
<protein>
    <submittedName>
        <fullName evidence="3">Uncharacterized protein</fullName>
    </submittedName>
</protein>
<dbReference type="OrthoDB" id="334029at2759"/>
<feature type="region of interest" description="Disordered" evidence="2">
    <location>
        <begin position="1119"/>
        <end position="1192"/>
    </location>
</feature>
<feature type="compositionally biased region" description="Polar residues" evidence="2">
    <location>
        <begin position="1871"/>
        <end position="1885"/>
    </location>
</feature>
<comment type="caution">
    <text evidence="3">The sequence shown here is derived from an EMBL/GenBank/DDBJ whole genome shotgun (WGS) entry which is preliminary data.</text>
</comment>
<gene>
    <name evidence="3" type="ORF">CSUI_009332</name>
</gene>
<feature type="region of interest" description="Disordered" evidence="2">
    <location>
        <begin position="1401"/>
        <end position="1470"/>
    </location>
</feature>
<evidence type="ECO:0000256" key="2">
    <source>
        <dbReference type="SAM" id="MobiDB-lite"/>
    </source>
</evidence>
<feature type="compositionally biased region" description="Low complexity" evidence="2">
    <location>
        <begin position="474"/>
        <end position="487"/>
    </location>
</feature>
<feature type="region of interest" description="Disordered" evidence="2">
    <location>
        <begin position="1678"/>
        <end position="1702"/>
    </location>
</feature>
<reference evidence="3 4" key="1">
    <citation type="journal article" date="2017" name="Int. J. Parasitol.">
        <title>The genome of the protozoan parasite Cystoisospora suis and a reverse vaccinology approach to identify vaccine candidates.</title>
        <authorList>
            <person name="Palmieri N."/>
            <person name="Shrestha A."/>
            <person name="Ruttkowski B."/>
            <person name="Beck T."/>
            <person name="Vogl C."/>
            <person name="Tomley F."/>
            <person name="Blake D.P."/>
            <person name="Joachim A."/>
        </authorList>
    </citation>
    <scope>NUCLEOTIDE SEQUENCE [LARGE SCALE GENOMIC DNA]</scope>
    <source>
        <strain evidence="3 4">Wien I</strain>
    </source>
</reference>
<feature type="compositionally biased region" description="Polar residues" evidence="2">
    <location>
        <begin position="1401"/>
        <end position="1426"/>
    </location>
</feature>
<keyword evidence="4" id="KW-1185">Reference proteome</keyword>
<feature type="region of interest" description="Disordered" evidence="2">
    <location>
        <begin position="777"/>
        <end position="796"/>
    </location>
</feature>
<proteinExistence type="predicted"/>
<evidence type="ECO:0000313" key="3">
    <source>
        <dbReference type="EMBL" id="PHJ16846.1"/>
    </source>
</evidence>